<dbReference type="GO" id="GO:0043937">
    <property type="term" value="P:regulation of sporulation"/>
    <property type="evidence" value="ECO:0007669"/>
    <property type="project" value="InterPro"/>
</dbReference>
<gene>
    <name evidence="1" type="ORF">EXM42_06160</name>
</gene>
<dbReference type="Pfam" id="PF09388">
    <property type="entry name" value="SpoOE-like"/>
    <property type="match status" value="1"/>
</dbReference>
<proteinExistence type="predicted"/>
<sequence length="72" mass="8658">MILKYSKESLCEQMSIVRQALYEISITLENKERDNEKILNLSREMDELILEYMKFGKVILYFNKKPPHYKIG</sequence>
<comment type="caution">
    <text evidence="1">The sequence shown here is derived from an EMBL/GenBank/DDBJ whole genome shotgun (WGS) entry which is preliminary data.</text>
</comment>
<dbReference type="Proteomes" id="UP000473089">
    <property type="component" value="Unassembled WGS sequence"/>
</dbReference>
<evidence type="ECO:0000313" key="1">
    <source>
        <dbReference type="EMBL" id="NFA59988.1"/>
    </source>
</evidence>
<dbReference type="AlphaFoldDB" id="A0A6M0SWU8"/>
<dbReference type="GO" id="GO:0046983">
    <property type="term" value="F:protein dimerization activity"/>
    <property type="evidence" value="ECO:0007669"/>
    <property type="project" value="InterPro"/>
</dbReference>
<accession>A0A6M0SWU8</accession>
<dbReference type="SUPFAM" id="SSF140500">
    <property type="entry name" value="BAS1536-like"/>
    <property type="match status" value="1"/>
</dbReference>
<dbReference type="InterPro" id="IPR036638">
    <property type="entry name" value="HLH_DNA-bd_sf"/>
</dbReference>
<dbReference type="EMBL" id="SGJP01000010">
    <property type="protein sequence ID" value="NFA59988.1"/>
    <property type="molecule type" value="Genomic_DNA"/>
</dbReference>
<organism evidence="1 2">
    <name type="scientific">Clostridium botulinum</name>
    <dbReference type="NCBI Taxonomy" id="1491"/>
    <lineage>
        <taxon>Bacteria</taxon>
        <taxon>Bacillati</taxon>
        <taxon>Bacillota</taxon>
        <taxon>Clostridia</taxon>
        <taxon>Eubacteriales</taxon>
        <taxon>Clostridiaceae</taxon>
        <taxon>Clostridium</taxon>
    </lineage>
</organism>
<protein>
    <submittedName>
        <fullName evidence="1">Aspartyl-phosphate phosphatase Spo0E family protein</fullName>
    </submittedName>
</protein>
<dbReference type="InterPro" id="IPR037208">
    <property type="entry name" value="Spo0E-like_sf"/>
</dbReference>
<reference evidence="1 2" key="1">
    <citation type="submission" date="2019-02" db="EMBL/GenBank/DDBJ databases">
        <title>Genome sequencing of Clostridium botulinum clinical isolates.</title>
        <authorList>
            <person name="Brunt J."/>
            <person name="Van Vliet A.H.M."/>
            <person name="Stringer S.C."/>
            <person name="Grant K.A."/>
            <person name="Carter A.C."/>
            <person name="Peck M.W."/>
        </authorList>
    </citation>
    <scope>NUCLEOTIDE SEQUENCE [LARGE SCALE GENOMIC DNA]</scope>
    <source>
        <strain evidence="1 2">R1125/03</strain>
    </source>
</reference>
<name>A0A6M0SWU8_CLOBO</name>
<evidence type="ECO:0000313" key="2">
    <source>
        <dbReference type="Proteomes" id="UP000473089"/>
    </source>
</evidence>
<dbReference type="InterPro" id="IPR018540">
    <property type="entry name" value="Spo0E-like"/>
</dbReference>
<dbReference type="Gene3D" id="4.10.280.10">
    <property type="entry name" value="Helix-loop-helix DNA-binding domain"/>
    <property type="match status" value="1"/>
</dbReference>